<dbReference type="Pfam" id="PF14555">
    <property type="entry name" value="UBA_4"/>
    <property type="match status" value="1"/>
</dbReference>
<proteinExistence type="predicted"/>
<organism evidence="1 2">
    <name type="scientific">Aldrovandia affinis</name>
    <dbReference type="NCBI Taxonomy" id="143900"/>
    <lineage>
        <taxon>Eukaryota</taxon>
        <taxon>Metazoa</taxon>
        <taxon>Chordata</taxon>
        <taxon>Craniata</taxon>
        <taxon>Vertebrata</taxon>
        <taxon>Euteleostomi</taxon>
        <taxon>Actinopterygii</taxon>
        <taxon>Neopterygii</taxon>
        <taxon>Teleostei</taxon>
        <taxon>Notacanthiformes</taxon>
        <taxon>Halosauridae</taxon>
        <taxon>Aldrovandia</taxon>
    </lineage>
</organism>
<dbReference type="Proteomes" id="UP001221898">
    <property type="component" value="Unassembled WGS sequence"/>
</dbReference>
<accession>A0AAD7W635</accession>
<evidence type="ECO:0000313" key="1">
    <source>
        <dbReference type="EMBL" id="KAJ8384825.1"/>
    </source>
</evidence>
<keyword evidence="2" id="KW-1185">Reference proteome</keyword>
<evidence type="ECO:0000313" key="2">
    <source>
        <dbReference type="Proteomes" id="UP001221898"/>
    </source>
</evidence>
<comment type="caution">
    <text evidence="1">The sequence shown here is derived from an EMBL/GenBank/DDBJ whole genome shotgun (WGS) entry which is preliminary data.</text>
</comment>
<protein>
    <submittedName>
        <fullName evidence="1">Uncharacterized protein</fullName>
    </submittedName>
</protein>
<dbReference type="CDD" id="cd14348">
    <property type="entry name" value="UBA_p47"/>
    <property type="match status" value="1"/>
</dbReference>
<dbReference type="SUPFAM" id="SSF46934">
    <property type="entry name" value="UBA-like"/>
    <property type="match status" value="1"/>
</dbReference>
<dbReference type="InterPro" id="IPR009060">
    <property type="entry name" value="UBA-like_sf"/>
</dbReference>
<dbReference type="AlphaFoldDB" id="A0AAD7W635"/>
<dbReference type="Gene3D" id="1.10.8.10">
    <property type="entry name" value="DNA helicase RuvA subunit, C-terminal domain"/>
    <property type="match status" value="1"/>
</dbReference>
<dbReference type="EMBL" id="JAINUG010000264">
    <property type="protein sequence ID" value="KAJ8384825.1"/>
    <property type="molecule type" value="Genomic_DNA"/>
</dbReference>
<sequence length="91" mass="10949">MADQEEAVREFVAVTDVDEERARFFLDCTEWDLQTRQQHGEYHRLVQELRLDGERFQRYFRMDRAQFDELLARVGPQITQLDTNWQSPISA</sequence>
<gene>
    <name evidence="1" type="ORF">AAFF_G00198120</name>
</gene>
<name>A0AAD7W635_9TELE</name>
<reference evidence="1" key="1">
    <citation type="journal article" date="2023" name="Science">
        <title>Genome structures resolve the early diversification of teleost fishes.</title>
        <authorList>
            <person name="Parey E."/>
            <person name="Louis A."/>
            <person name="Montfort J."/>
            <person name="Bouchez O."/>
            <person name="Roques C."/>
            <person name="Iampietro C."/>
            <person name="Lluch J."/>
            <person name="Castinel A."/>
            <person name="Donnadieu C."/>
            <person name="Desvignes T."/>
            <person name="Floi Bucao C."/>
            <person name="Jouanno E."/>
            <person name="Wen M."/>
            <person name="Mejri S."/>
            <person name="Dirks R."/>
            <person name="Jansen H."/>
            <person name="Henkel C."/>
            <person name="Chen W.J."/>
            <person name="Zahm M."/>
            <person name="Cabau C."/>
            <person name="Klopp C."/>
            <person name="Thompson A.W."/>
            <person name="Robinson-Rechavi M."/>
            <person name="Braasch I."/>
            <person name="Lecointre G."/>
            <person name="Bobe J."/>
            <person name="Postlethwait J.H."/>
            <person name="Berthelot C."/>
            <person name="Roest Crollius H."/>
            <person name="Guiguen Y."/>
        </authorList>
    </citation>
    <scope>NUCLEOTIDE SEQUENCE</scope>
    <source>
        <strain evidence="1">NC1722</strain>
    </source>
</reference>